<dbReference type="SUPFAM" id="SSF48452">
    <property type="entry name" value="TPR-like"/>
    <property type="match status" value="1"/>
</dbReference>
<dbReference type="SMART" id="SM00028">
    <property type="entry name" value="TPR"/>
    <property type="match status" value="5"/>
</dbReference>
<feature type="region of interest" description="Disordered" evidence="4">
    <location>
        <begin position="294"/>
        <end position="370"/>
    </location>
</feature>
<reference evidence="7" key="1">
    <citation type="journal article" date="2015" name="Genome Announc.">
        <title>High-Quality Draft Genome Sequence of Desulfovibrio carbinoliphilus FW-101-2B, an Organic Acid-Oxidizing Sulfate-Reducing Bacterium Isolated from Uranium(VI)-Contaminated Groundwater.</title>
        <authorList>
            <person name="Ramsay B.D."/>
            <person name="Hwang C."/>
            <person name="Woo H.L."/>
            <person name="Carroll S.L."/>
            <person name="Lucas S."/>
            <person name="Han J."/>
            <person name="Lapidus A.L."/>
            <person name="Cheng J.F."/>
            <person name="Goodwin L.A."/>
            <person name="Pitluck S."/>
            <person name="Peters L."/>
            <person name="Chertkov O."/>
            <person name="Held B."/>
            <person name="Detter J.C."/>
            <person name="Han C.S."/>
            <person name="Tapia R."/>
            <person name="Land M.L."/>
            <person name="Hauser L.J."/>
            <person name="Kyrpides N.C."/>
            <person name="Ivanova N.N."/>
            <person name="Mikhailova N."/>
            <person name="Pagani I."/>
            <person name="Woyke T."/>
            <person name="Arkin A.P."/>
            <person name="Dehal P."/>
            <person name="Chivian D."/>
            <person name="Criddle C.S."/>
            <person name="Wu W."/>
            <person name="Chakraborty R."/>
            <person name="Hazen T.C."/>
            <person name="Fields M.W."/>
        </authorList>
    </citation>
    <scope>NUCLEOTIDE SEQUENCE [LARGE SCALE GENOMIC DNA]</scope>
    <source>
        <strain evidence="7">FW-101-2B</strain>
    </source>
</reference>
<dbReference type="InterPro" id="IPR011990">
    <property type="entry name" value="TPR-like_helical_dom_sf"/>
</dbReference>
<evidence type="ECO:0000256" key="4">
    <source>
        <dbReference type="SAM" id="MobiDB-lite"/>
    </source>
</evidence>
<keyword evidence="5" id="KW-0732">Signal</keyword>
<proteinExistence type="predicted"/>
<feature type="compositionally biased region" description="Low complexity" evidence="4">
    <location>
        <begin position="345"/>
        <end position="370"/>
    </location>
</feature>
<organism evidence="6 7">
    <name type="scientific">Solidesulfovibrio carbinoliphilus subsp. oakridgensis</name>
    <dbReference type="NCBI Taxonomy" id="694327"/>
    <lineage>
        <taxon>Bacteria</taxon>
        <taxon>Pseudomonadati</taxon>
        <taxon>Thermodesulfobacteriota</taxon>
        <taxon>Desulfovibrionia</taxon>
        <taxon>Desulfovibrionales</taxon>
        <taxon>Desulfovibrionaceae</taxon>
        <taxon>Solidesulfovibrio</taxon>
    </lineage>
</organism>
<dbReference type="OrthoDB" id="5458309at2"/>
<feature type="signal peptide" evidence="5">
    <location>
        <begin position="1"/>
        <end position="34"/>
    </location>
</feature>
<evidence type="ECO:0000256" key="3">
    <source>
        <dbReference type="PROSITE-ProRule" id="PRU00339"/>
    </source>
</evidence>
<keyword evidence="7" id="KW-1185">Reference proteome</keyword>
<evidence type="ECO:0000256" key="2">
    <source>
        <dbReference type="ARBA" id="ARBA00022803"/>
    </source>
</evidence>
<evidence type="ECO:0000313" key="6">
    <source>
        <dbReference type="EMBL" id="EHJ47762.1"/>
    </source>
</evidence>
<feature type="repeat" description="TPR" evidence="3">
    <location>
        <begin position="249"/>
        <end position="282"/>
    </location>
</feature>
<accession>G7Q940</accession>
<feature type="compositionally biased region" description="Low complexity" evidence="4">
    <location>
        <begin position="313"/>
        <end position="332"/>
    </location>
</feature>
<dbReference type="PANTHER" id="PTHR45586:SF1">
    <property type="entry name" value="LIPOPOLYSACCHARIDE ASSEMBLY PROTEIN B"/>
    <property type="match status" value="1"/>
</dbReference>
<gene>
    <name evidence="6" type="ORF">DFW101_1754</name>
</gene>
<dbReference type="PANTHER" id="PTHR45586">
    <property type="entry name" value="TPR REPEAT-CONTAINING PROTEIN PA4667"/>
    <property type="match status" value="1"/>
</dbReference>
<dbReference type="InterPro" id="IPR051012">
    <property type="entry name" value="CellSynth/LPSAsmb/PSIAsmb"/>
</dbReference>
<keyword evidence="1" id="KW-0677">Repeat</keyword>
<dbReference type="Proteomes" id="UP000004662">
    <property type="component" value="Chromosome"/>
</dbReference>
<feature type="chain" id="PRO_5003503280" evidence="5">
    <location>
        <begin position="35"/>
        <end position="370"/>
    </location>
</feature>
<dbReference type="EMBL" id="CM001368">
    <property type="protein sequence ID" value="EHJ47762.1"/>
    <property type="molecule type" value="Genomic_DNA"/>
</dbReference>
<evidence type="ECO:0000256" key="5">
    <source>
        <dbReference type="SAM" id="SignalP"/>
    </source>
</evidence>
<dbReference type="Pfam" id="PF13432">
    <property type="entry name" value="TPR_16"/>
    <property type="match status" value="2"/>
</dbReference>
<evidence type="ECO:0000313" key="7">
    <source>
        <dbReference type="Proteomes" id="UP000004662"/>
    </source>
</evidence>
<keyword evidence="2 3" id="KW-0802">TPR repeat</keyword>
<dbReference type="Gene3D" id="1.25.40.10">
    <property type="entry name" value="Tetratricopeptide repeat domain"/>
    <property type="match status" value="1"/>
</dbReference>
<dbReference type="STRING" id="694327.DFW101_1754"/>
<protein>
    <submittedName>
        <fullName evidence="6">Tetratricopeptide TPR_2 repeat-containing protein</fullName>
    </submittedName>
</protein>
<dbReference type="eggNOG" id="COG0457">
    <property type="taxonomic scope" value="Bacteria"/>
</dbReference>
<feature type="repeat" description="TPR" evidence="3">
    <location>
        <begin position="38"/>
        <end position="71"/>
    </location>
</feature>
<feature type="repeat" description="TPR" evidence="3">
    <location>
        <begin position="208"/>
        <end position="241"/>
    </location>
</feature>
<sequence length="370" mass="37874">MTGPRPFAKPHPMKPAILAALFLGLLLSGPPARAAMSLNDLLFYGTESLDRGRFEQAGQAFAEAVARDPENPYARGRLALALAASGQTQKAVAVLEAAVAARGDDLFALWTLGCLELLDARPAAAGARFAAMVRADPGNARGRLGLGLAALDQGHLAEGLGQLAAVQESESPDPLVRYLTGLAYWSLDAPANARLELEATLELEPRNTAALDLLGLVYRRLGQAGLAKSAWDQALAVSPDDAHARFFLSRLAEDEGLAASLADRPEEARRAYERALSIDPGNAAAAKVLGLPVPGNARELPPRPTGEAGRTLPPAKGKAAGPGKADATAGGKAADRPGARPGHKAATPAAPGSIAPGAAPSGSQAAPPAP</sequence>
<dbReference type="InterPro" id="IPR019734">
    <property type="entry name" value="TPR_rpt"/>
</dbReference>
<dbReference type="HOGENOM" id="CLU_044318_0_0_7"/>
<dbReference type="Pfam" id="PF14559">
    <property type="entry name" value="TPR_19"/>
    <property type="match status" value="1"/>
</dbReference>
<dbReference type="AlphaFoldDB" id="G7Q940"/>
<dbReference type="PROSITE" id="PS50005">
    <property type="entry name" value="TPR"/>
    <property type="match status" value="3"/>
</dbReference>
<evidence type="ECO:0000256" key="1">
    <source>
        <dbReference type="ARBA" id="ARBA00022737"/>
    </source>
</evidence>
<name>G7Q940_9BACT</name>